<dbReference type="PANTHER" id="PTHR42770:SF15">
    <property type="entry name" value="GLUTAMATE_GAMMA-AMINOBUTYRATE ANTIPORTER-RELATED"/>
    <property type="match status" value="1"/>
</dbReference>
<dbReference type="Pfam" id="PF13520">
    <property type="entry name" value="AA_permease_2"/>
    <property type="match status" value="1"/>
</dbReference>
<sequence>MTKSATGKLTLVSLILMIFTSVFGFANMPRGFFLMGYAAIPWYIIAAITYFIPFAFMIAEFGAAFKNEKGGIYSWMEKSVGPRYAFIGIFMWYASYVIWMVNVASTIWIPLSNMIFGHDTTSQWGVFGLSSTQVLGLLGVAWLIFVFVLISRGLESIKKVTSIGGSAVALLNIVLLIGGILILILNKGQLAQPIADVTHAFTKSPNGNYQSVVATLSFLTFAIFAFGGTEVVGGLVDQTENPVKTFPKGLLIAAGIISLGYIIGIFMIGIFTNWTSVLSGSGVNTGNVAYIIMQNLGYELGHALGLSEQLSLQIGSWVARFVGLSMFLALSGAFMTLSYSPLKQLIEGTPKRIWPESLTKTKNGLPVNAMKVQAIIAIILILLVSFGGESAAKFFDKLVLMTNVAMTIPYLFISIAFISFKRKDEIKKPFVIYKSKTVAIVVAYIVTAVVGFANVFSIVEPLTTGDYDKTLWMMAGPVFFSIIAIVLYSLYERKVIKKS</sequence>
<accession>A0A9Q9CMM3</accession>
<feature type="transmembrane region" description="Helical" evidence="7">
    <location>
        <begin position="249"/>
        <end position="271"/>
    </location>
</feature>
<dbReference type="InterPro" id="IPR002293">
    <property type="entry name" value="AA/rel_permease1"/>
</dbReference>
<keyword evidence="3" id="KW-1003">Cell membrane</keyword>
<dbReference type="RefSeq" id="WP_212724529.1">
    <property type="nucleotide sequence ID" value="NZ_CP071250.1"/>
</dbReference>
<feature type="transmembrane region" description="Helical" evidence="7">
    <location>
        <begin position="162"/>
        <end position="185"/>
    </location>
</feature>
<evidence type="ECO:0000256" key="6">
    <source>
        <dbReference type="ARBA" id="ARBA00023136"/>
    </source>
</evidence>
<evidence type="ECO:0000256" key="5">
    <source>
        <dbReference type="ARBA" id="ARBA00022989"/>
    </source>
</evidence>
<proteinExistence type="predicted"/>
<dbReference type="EMBL" id="CP071250">
    <property type="protein sequence ID" value="UUF07397.1"/>
    <property type="molecule type" value="Genomic_DNA"/>
</dbReference>
<keyword evidence="2" id="KW-0813">Transport</keyword>
<feature type="transmembrane region" description="Helical" evidence="7">
    <location>
        <begin position="317"/>
        <end position="342"/>
    </location>
</feature>
<feature type="transmembrane region" description="Helical" evidence="7">
    <location>
        <begin position="471"/>
        <end position="491"/>
    </location>
</feature>
<dbReference type="Proteomes" id="UP001058072">
    <property type="component" value="Chromosome"/>
</dbReference>
<protein>
    <submittedName>
        <fullName evidence="8">Glutamate/gamma-aminobutyrate family transporter YjeM</fullName>
    </submittedName>
</protein>
<feature type="transmembrane region" description="Helical" evidence="7">
    <location>
        <begin position="129"/>
        <end position="150"/>
    </location>
</feature>
<dbReference type="PANTHER" id="PTHR42770">
    <property type="entry name" value="AMINO ACID TRANSPORTER-RELATED"/>
    <property type="match status" value="1"/>
</dbReference>
<keyword evidence="4 7" id="KW-0812">Transmembrane</keyword>
<reference evidence="8" key="1">
    <citation type="submission" date="2021-03" db="EMBL/GenBank/DDBJ databases">
        <title>Comparative Genomics and Metabolomics in the genus Turicibacter.</title>
        <authorList>
            <person name="Maki J."/>
            <person name="Looft T."/>
        </authorList>
    </citation>
    <scope>NUCLEOTIDE SEQUENCE</scope>
    <source>
        <strain evidence="8">ISU324</strain>
    </source>
</reference>
<dbReference type="GO" id="GO:0022857">
    <property type="term" value="F:transmembrane transporter activity"/>
    <property type="evidence" value="ECO:0007669"/>
    <property type="project" value="InterPro"/>
</dbReference>
<keyword evidence="5 7" id="KW-1133">Transmembrane helix</keyword>
<evidence type="ECO:0000313" key="9">
    <source>
        <dbReference type="Proteomes" id="UP001058072"/>
    </source>
</evidence>
<feature type="transmembrane region" description="Helical" evidence="7">
    <location>
        <begin position="40"/>
        <end position="63"/>
    </location>
</feature>
<evidence type="ECO:0000256" key="3">
    <source>
        <dbReference type="ARBA" id="ARBA00022475"/>
    </source>
</evidence>
<feature type="transmembrane region" description="Helical" evidence="7">
    <location>
        <begin position="84"/>
        <end position="109"/>
    </location>
</feature>
<feature type="transmembrane region" description="Helical" evidence="7">
    <location>
        <begin position="398"/>
        <end position="418"/>
    </location>
</feature>
<dbReference type="AlphaFoldDB" id="A0A9Q9CMM3"/>
<evidence type="ECO:0000313" key="8">
    <source>
        <dbReference type="EMBL" id="UUF07397.1"/>
    </source>
</evidence>
<dbReference type="NCBIfam" id="NF011775">
    <property type="entry name" value="PRK15238.1"/>
    <property type="match status" value="1"/>
</dbReference>
<evidence type="ECO:0000256" key="7">
    <source>
        <dbReference type="SAM" id="Phobius"/>
    </source>
</evidence>
<comment type="subcellular location">
    <subcellularLocation>
        <location evidence="1">Cell membrane</location>
        <topology evidence="1">Multi-pass membrane protein</topology>
    </subcellularLocation>
</comment>
<dbReference type="PIRSF" id="PIRSF006060">
    <property type="entry name" value="AA_transporter"/>
    <property type="match status" value="1"/>
</dbReference>
<dbReference type="InterPro" id="IPR050367">
    <property type="entry name" value="APC_superfamily"/>
</dbReference>
<feature type="transmembrane region" description="Helical" evidence="7">
    <location>
        <begin position="363"/>
        <end position="386"/>
    </location>
</feature>
<evidence type="ECO:0000256" key="2">
    <source>
        <dbReference type="ARBA" id="ARBA00022448"/>
    </source>
</evidence>
<evidence type="ECO:0000256" key="1">
    <source>
        <dbReference type="ARBA" id="ARBA00004651"/>
    </source>
</evidence>
<dbReference type="Gene3D" id="1.20.1740.10">
    <property type="entry name" value="Amino acid/polyamine transporter I"/>
    <property type="match status" value="1"/>
</dbReference>
<feature type="transmembrane region" description="Helical" evidence="7">
    <location>
        <begin position="212"/>
        <end position="237"/>
    </location>
</feature>
<organism evidence="8 9">
    <name type="scientific">Turicibacter bilis</name>
    <dbReference type="NCBI Taxonomy" id="2735723"/>
    <lineage>
        <taxon>Bacteria</taxon>
        <taxon>Bacillati</taxon>
        <taxon>Bacillota</taxon>
        <taxon>Erysipelotrichia</taxon>
        <taxon>Erysipelotrichales</taxon>
        <taxon>Turicibacteraceae</taxon>
        <taxon>Turicibacter</taxon>
    </lineage>
</organism>
<evidence type="ECO:0000256" key="4">
    <source>
        <dbReference type="ARBA" id="ARBA00022692"/>
    </source>
</evidence>
<feature type="transmembrane region" description="Helical" evidence="7">
    <location>
        <begin position="438"/>
        <end position="459"/>
    </location>
</feature>
<name>A0A9Q9CMM3_9FIRM</name>
<keyword evidence="6 7" id="KW-0472">Membrane</keyword>
<dbReference type="GO" id="GO:0005886">
    <property type="term" value="C:plasma membrane"/>
    <property type="evidence" value="ECO:0007669"/>
    <property type="project" value="UniProtKB-SubCell"/>
</dbReference>
<gene>
    <name evidence="8" type="primary">yjeM</name>
    <name evidence="8" type="ORF">J0J70_07070</name>
</gene>